<evidence type="ECO:0000256" key="5">
    <source>
        <dbReference type="ARBA" id="ARBA00047846"/>
    </source>
</evidence>
<dbReference type="RefSeq" id="WP_068802495.1">
    <property type="nucleotide sequence ID" value="NZ_CP014671.1"/>
</dbReference>
<dbReference type="Pfam" id="PF02237">
    <property type="entry name" value="BPL_C"/>
    <property type="match status" value="1"/>
</dbReference>
<keyword evidence="6" id="KW-0804">Transcription</keyword>
<dbReference type="OrthoDB" id="9807064at2"/>
<keyword evidence="1 6" id="KW-0436">Ligase</keyword>
<dbReference type="Gene3D" id="2.30.30.100">
    <property type="match status" value="1"/>
</dbReference>
<gene>
    <name evidence="6" type="primary">birA</name>
    <name evidence="8" type="ORF">PG2T_01445</name>
</gene>
<feature type="domain" description="BPL/LPL catalytic" evidence="7">
    <location>
        <begin position="59"/>
        <end position="261"/>
    </location>
</feature>
<keyword evidence="6" id="KW-0805">Transcription regulation</keyword>
<evidence type="ECO:0000256" key="6">
    <source>
        <dbReference type="HAMAP-Rule" id="MF_00978"/>
    </source>
</evidence>
<dbReference type="InterPro" id="IPR004143">
    <property type="entry name" value="BPL_LPL_catalytic"/>
</dbReference>
<dbReference type="Proteomes" id="UP000092952">
    <property type="component" value="Chromosome"/>
</dbReference>
<dbReference type="GO" id="GO:0004077">
    <property type="term" value="F:biotin--[biotin carboxyl-carrier protein] ligase activity"/>
    <property type="evidence" value="ECO:0007669"/>
    <property type="project" value="UniProtKB-UniRule"/>
</dbReference>
<feature type="binding site" evidence="6">
    <location>
        <position position="118"/>
    </location>
    <ligand>
        <name>biotin</name>
        <dbReference type="ChEBI" id="CHEBI:57586"/>
    </ligand>
</feature>
<dbReference type="InterPro" id="IPR013196">
    <property type="entry name" value="HTH_11"/>
</dbReference>
<dbReference type="GO" id="GO:0005524">
    <property type="term" value="F:ATP binding"/>
    <property type="evidence" value="ECO:0007669"/>
    <property type="project" value="UniProtKB-UniRule"/>
</dbReference>
<keyword evidence="3 6" id="KW-0067">ATP-binding</keyword>
<comment type="catalytic activity">
    <reaction evidence="5 6">
        <text>biotin + L-lysyl-[protein] + ATP = N(6)-biotinyl-L-lysyl-[protein] + AMP + diphosphate + H(+)</text>
        <dbReference type="Rhea" id="RHEA:11756"/>
        <dbReference type="Rhea" id="RHEA-COMP:9752"/>
        <dbReference type="Rhea" id="RHEA-COMP:10505"/>
        <dbReference type="ChEBI" id="CHEBI:15378"/>
        <dbReference type="ChEBI" id="CHEBI:29969"/>
        <dbReference type="ChEBI" id="CHEBI:30616"/>
        <dbReference type="ChEBI" id="CHEBI:33019"/>
        <dbReference type="ChEBI" id="CHEBI:57586"/>
        <dbReference type="ChEBI" id="CHEBI:83144"/>
        <dbReference type="ChEBI" id="CHEBI:456215"/>
        <dbReference type="EC" id="6.3.4.15"/>
    </reaction>
</comment>
<dbReference type="STRING" id="1810504.PG2T_01445"/>
<feature type="DNA-binding region" description="H-T-H motif" evidence="6">
    <location>
        <begin position="23"/>
        <end position="42"/>
    </location>
</feature>
<dbReference type="PROSITE" id="PS51733">
    <property type="entry name" value="BPL_LPL_CATALYTIC"/>
    <property type="match status" value="1"/>
</dbReference>
<dbReference type="PANTHER" id="PTHR12835">
    <property type="entry name" value="BIOTIN PROTEIN LIGASE"/>
    <property type="match status" value="1"/>
</dbReference>
<dbReference type="InterPro" id="IPR045864">
    <property type="entry name" value="aa-tRNA-synth_II/BPL/LPL"/>
</dbReference>
<keyword evidence="6" id="KW-0678">Repressor</keyword>
<dbReference type="AlphaFoldDB" id="A0A1B1YQI0"/>
<dbReference type="Gene3D" id="3.30.930.10">
    <property type="entry name" value="Bira Bifunctional Protein, Domain 2"/>
    <property type="match status" value="1"/>
</dbReference>
<proteinExistence type="inferred from homology"/>
<evidence type="ECO:0000256" key="3">
    <source>
        <dbReference type="ARBA" id="ARBA00022840"/>
    </source>
</evidence>
<feature type="binding site" evidence="6">
    <location>
        <position position="189"/>
    </location>
    <ligand>
        <name>biotin</name>
        <dbReference type="ChEBI" id="CHEBI:57586"/>
    </ligand>
</feature>
<dbReference type="CDD" id="cd00090">
    <property type="entry name" value="HTH_ARSR"/>
    <property type="match status" value="1"/>
</dbReference>
<dbReference type="Pfam" id="PF08279">
    <property type="entry name" value="HTH_11"/>
    <property type="match status" value="1"/>
</dbReference>
<dbReference type="HAMAP" id="MF_00978">
    <property type="entry name" value="Bifunct_BirA"/>
    <property type="match status" value="1"/>
</dbReference>
<keyword evidence="9" id="KW-1185">Reference proteome</keyword>
<dbReference type="GO" id="GO:0006355">
    <property type="term" value="P:regulation of DNA-templated transcription"/>
    <property type="evidence" value="ECO:0007669"/>
    <property type="project" value="UniProtKB-UniRule"/>
</dbReference>
<comment type="similarity">
    <text evidence="6">Belongs to the biotin--protein ligase family.</text>
</comment>
<dbReference type="EMBL" id="CP014671">
    <property type="protein sequence ID" value="ANX02983.1"/>
    <property type="molecule type" value="Genomic_DNA"/>
</dbReference>
<sequence>MSPPSATSLALLRLLADGGWHSGVDLARQLGLSRAAVSKQAQSLARWGVDVVTARASGYRLRPALDLLDLPRLRQALSGSAAAQDALELFNTLPSTNAHLMARIAAGGGAGVCLAEHQSAGRGRRGREWHSPFGRNLYLSVAQAYEAGPAALAGLSLAIGAALAQLLTALGIAGVGLKWPNDLLCGGRKLGGILIELQGDTQGPCWAVAGIGLNVNMDVDDGPSIDQPWTSLARLADRSWDRTALAAQVVSTVRQVMAEFPGNGLAPWLDAYAQFDLLVGCPVNVDWAGERISGVARGIDASGALLVDCAGERRALWGGEVTVRAARGSAV</sequence>
<dbReference type="Pfam" id="PF03099">
    <property type="entry name" value="BPL_LplA_LipB"/>
    <property type="match status" value="1"/>
</dbReference>
<keyword evidence="2 6" id="KW-0547">Nucleotide-binding</keyword>
<dbReference type="SUPFAM" id="SSF46785">
    <property type="entry name" value="Winged helix' DNA-binding domain"/>
    <property type="match status" value="1"/>
</dbReference>
<comment type="function">
    <text evidence="6">Acts both as a biotin--[acetyl-CoA-carboxylase] ligase and a biotin-operon repressor. In the presence of ATP, BirA activates biotin to form the BirA-biotinyl-5'-adenylate (BirA-bio-5'-AMP or holoBirA) complex. HoloBirA can either transfer the biotinyl moiety to the biotin carboxyl carrier protein (BCCP) subunit of acetyl-CoA carboxylase, or bind to the biotin operator site and inhibit transcription of the operon.</text>
</comment>
<dbReference type="EC" id="6.3.4.15" evidence="6"/>
<dbReference type="InterPro" id="IPR036388">
    <property type="entry name" value="WH-like_DNA-bd_sf"/>
</dbReference>
<evidence type="ECO:0000256" key="1">
    <source>
        <dbReference type="ARBA" id="ARBA00022598"/>
    </source>
</evidence>
<dbReference type="KEGG" id="gbi:PG2T_01445"/>
<dbReference type="GO" id="GO:0005737">
    <property type="term" value="C:cytoplasm"/>
    <property type="evidence" value="ECO:0007669"/>
    <property type="project" value="TreeGrafter"/>
</dbReference>
<dbReference type="InterPro" id="IPR008988">
    <property type="entry name" value="Transcriptional_repressor_C"/>
</dbReference>
<dbReference type="PANTHER" id="PTHR12835:SF5">
    <property type="entry name" value="BIOTIN--PROTEIN LIGASE"/>
    <property type="match status" value="1"/>
</dbReference>
<keyword evidence="4 6" id="KW-0092">Biotin</keyword>
<dbReference type="NCBIfam" id="TIGR00121">
    <property type="entry name" value="birA_ligase"/>
    <property type="match status" value="1"/>
</dbReference>
<dbReference type="InterPro" id="IPR030855">
    <property type="entry name" value="Bifunct_BirA"/>
</dbReference>
<feature type="binding site" evidence="6">
    <location>
        <begin position="122"/>
        <end position="124"/>
    </location>
    <ligand>
        <name>biotin</name>
        <dbReference type="ChEBI" id="CHEBI:57586"/>
    </ligand>
</feature>
<dbReference type="FunCoup" id="A0A1B1YQI0">
    <property type="interactions" value="409"/>
</dbReference>
<dbReference type="InterPro" id="IPR004408">
    <property type="entry name" value="Biotin_CoA_COase_ligase"/>
</dbReference>
<dbReference type="SUPFAM" id="SSF55681">
    <property type="entry name" value="Class II aaRS and biotin synthetases"/>
    <property type="match status" value="1"/>
</dbReference>
<organism evidence="8 9">
    <name type="scientific">Immundisolibacter cernigliae</name>
    <dbReference type="NCBI Taxonomy" id="1810504"/>
    <lineage>
        <taxon>Bacteria</taxon>
        <taxon>Pseudomonadati</taxon>
        <taxon>Pseudomonadota</taxon>
        <taxon>Gammaproteobacteria</taxon>
        <taxon>Immundisolibacterales</taxon>
        <taxon>Immundisolibacteraceae</taxon>
        <taxon>Immundisolibacter</taxon>
    </lineage>
</organism>
<dbReference type="InParanoid" id="A0A1B1YQI0"/>
<evidence type="ECO:0000256" key="2">
    <source>
        <dbReference type="ARBA" id="ARBA00022741"/>
    </source>
</evidence>
<protein>
    <recommendedName>
        <fullName evidence="6">Bifunctional ligase/repressor BirA</fullName>
    </recommendedName>
    <alternativeName>
        <fullName evidence="6">Biotin operon repressor</fullName>
    </alternativeName>
    <alternativeName>
        <fullName evidence="6">Biotin--[acetyl-CoA-carboxylase] ligase</fullName>
        <ecNumber evidence="6">6.3.4.15</ecNumber>
    </alternativeName>
    <alternativeName>
        <fullName evidence="6">Biotin--protein ligase</fullName>
    </alternativeName>
    <alternativeName>
        <fullName evidence="6">Biotin-[acetyl-CoA carboxylase] synthetase</fullName>
    </alternativeName>
</protein>
<dbReference type="GO" id="GO:0003677">
    <property type="term" value="F:DNA binding"/>
    <property type="evidence" value="ECO:0007669"/>
    <property type="project" value="UniProtKB-UniRule"/>
</dbReference>
<evidence type="ECO:0000313" key="8">
    <source>
        <dbReference type="EMBL" id="ANX02983.1"/>
    </source>
</evidence>
<accession>A0A1B1YQI0</accession>
<evidence type="ECO:0000256" key="4">
    <source>
        <dbReference type="ARBA" id="ARBA00023267"/>
    </source>
</evidence>
<dbReference type="Gene3D" id="1.10.10.10">
    <property type="entry name" value="Winged helix-like DNA-binding domain superfamily/Winged helix DNA-binding domain"/>
    <property type="match status" value="1"/>
</dbReference>
<dbReference type="InterPro" id="IPR036390">
    <property type="entry name" value="WH_DNA-bd_sf"/>
</dbReference>
<evidence type="ECO:0000313" key="9">
    <source>
        <dbReference type="Proteomes" id="UP000092952"/>
    </source>
</evidence>
<feature type="binding site" evidence="6">
    <location>
        <begin position="95"/>
        <end position="97"/>
    </location>
    <ligand>
        <name>biotin</name>
        <dbReference type="ChEBI" id="CHEBI:57586"/>
    </ligand>
</feature>
<dbReference type="InterPro" id="IPR011991">
    <property type="entry name" value="ArsR-like_HTH"/>
</dbReference>
<keyword evidence="6" id="KW-0238">DNA-binding</keyword>
<name>A0A1B1YQI0_9GAMM</name>
<evidence type="ECO:0000259" key="7">
    <source>
        <dbReference type="PROSITE" id="PS51733"/>
    </source>
</evidence>
<dbReference type="InterPro" id="IPR003142">
    <property type="entry name" value="BPL_C"/>
</dbReference>
<reference evidence="9" key="1">
    <citation type="submission" date="2016-03" db="EMBL/GenBank/DDBJ databases">
        <title>Complete genome sequence of Solimmundus cernigliae, representing a novel lineage of polycyclic aromatic hydrocarbon degraders within the Gammaproteobacteria.</title>
        <authorList>
            <person name="Singleton D.R."/>
            <person name="Dickey A.N."/>
            <person name="Scholl E.H."/>
            <person name="Wright F.A."/>
            <person name="Aitken M.D."/>
        </authorList>
    </citation>
    <scope>NUCLEOTIDE SEQUENCE [LARGE SCALE GENOMIC DNA]</scope>
    <source>
        <strain evidence="9">TR3.2</strain>
    </source>
</reference>
<dbReference type="SUPFAM" id="SSF50037">
    <property type="entry name" value="C-terminal domain of transcriptional repressors"/>
    <property type="match status" value="1"/>
</dbReference>
<dbReference type="CDD" id="cd16442">
    <property type="entry name" value="BPL"/>
    <property type="match status" value="1"/>
</dbReference>